<dbReference type="SUPFAM" id="SSF55136">
    <property type="entry name" value="Probable bacterial effector-binding domain"/>
    <property type="match status" value="1"/>
</dbReference>
<dbReference type="Pfam" id="PF08279">
    <property type="entry name" value="HTH_11"/>
    <property type="match status" value="1"/>
</dbReference>
<gene>
    <name evidence="3" type="ORF">HP552_18650</name>
</gene>
<dbReference type="Gene3D" id="3.20.80.10">
    <property type="entry name" value="Regulatory factor, effector binding domain"/>
    <property type="match status" value="1"/>
</dbReference>
<dbReference type="InterPro" id="IPR036388">
    <property type="entry name" value="WH-like_DNA-bd_sf"/>
</dbReference>
<dbReference type="EMBL" id="JABMCB010000190">
    <property type="protein sequence ID" value="NUU77240.1"/>
    <property type="molecule type" value="Genomic_DNA"/>
</dbReference>
<evidence type="ECO:0000259" key="2">
    <source>
        <dbReference type="Pfam" id="PF14526"/>
    </source>
</evidence>
<dbReference type="InterPro" id="IPR011256">
    <property type="entry name" value="Reg_factor_effector_dom_sf"/>
</dbReference>
<dbReference type="RefSeq" id="WP_175396893.1">
    <property type="nucleotide sequence ID" value="NZ_JABMCB010000190.1"/>
</dbReference>
<dbReference type="InterPro" id="IPR013196">
    <property type="entry name" value="HTH_11"/>
</dbReference>
<keyword evidence="4" id="KW-1185">Reference proteome</keyword>
<protein>
    <submittedName>
        <fullName evidence="3">HTH domain-containing protein</fullName>
    </submittedName>
</protein>
<sequence>MTKTQRLIELMMRVYDKPTFTVDEMAAEFGVSYRTMLRYLHELSGMGVPLYAEPGRRGGYSLLQSANRTAGITGQRIVSSDPFQRIIRPQTYVIGLEFQAPFTAVYMAKVMIPKLWVELGRRQHEIPRQIRTGVKTGVSLSRTRLYHYIAGVEVSHFHDVPEGMVGIILPTREYAVYTHQGDPDRAEIDQTHLLLMDKLRQRGLEPDLLAYALEIRESGDSSSMNMHIPLCDSNPSDGSPEFVYRPQ</sequence>
<dbReference type="Proteomes" id="UP000526125">
    <property type="component" value="Unassembled WGS sequence"/>
</dbReference>
<dbReference type="InterPro" id="IPR029441">
    <property type="entry name" value="Cass2"/>
</dbReference>
<feature type="domain" description="Helix-turn-helix type 11" evidence="1">
    <location>
        <begin position="16"/>
        <end position="60"/>
    </location>
</feature>
<comment type="caution">
    <text evidence="3">The sequence shown here is derived from an EMBL/GenBank/DDBJ whole genome shotgun (WGS) entry which is preliminary data.</text>
</comment>
<proteinExistence type="predicted"/>
<evidence type="ECO:0000313" key="4">
    <source>
        <dbReference type="Proteomes" id="UP000526125"/>
    </source>
</evidence>
<evidence type="ECO:0000259" key="1">
    <source>
        <dbReference type="Pfam" id="PF08279"/>
    </source>
</evidence>
<name>A0A7Y6BZW7_9BACL</name>
<organism evidence="3 4">
    <name type="scientific">Paenibacillus xylanilyticus</name>
    <dbReference type="NCBI Taxonomy" id="248903"/>
    <lineage>
        <taxon>Bacteria</taxon>
        <taxon>Bacillati</taxon>
        <taxon>Bacillota</taxon>
        <taxon>Bacilli</taxon>
        <taxon>Bacillales</taxon>
        <taxon>Paenibacillaceae</taxon>
        <taxon>Paenibacillus</taxon>
    </lineage>
</organism>
<evidence type="ECO:0000313" key="3">
    <source>
        <dbReference type="EMBL" id="NUU77240.1"/>
    </source>
</evidence>
<accession>A0A7Y6BZW7</accession>
<reference evidence="3 4" key="1">
    <citation type="submission" date="2020-05" db="EMBL/GenBank/DDBJ databases">
        <title>Genome Sequencing of Type Strains.</title>
        <authorList>
            <person name="Lemaire J.F."/>
            <person name="Inderbitzin P."/>
            <person name="Gregorio O.A."/>
            <person name="Collins S.B."/>
            <person name="Wespe N."/>
            <person name="Knight-Connoni V."/>
        </authorList>
    </citation>
    <scope>NUCLEOTIDE SEQUENCE [LARGE SCALE GENOMIC DNA]</scope>
    <source>
        <strain evidence="3 4">LMG 21957</strain>
    </source>
</reference>
<feature type="domain" description="Integron-associated effector binding protein" evidence="2">
    <location>
        <begin position="93"/>
        <end position="185"/>
    </location>
</feature>
<dbReference type="InterPro" id="IPR036390">
    <property type="entry name" value="WH_DNA-bd_sf"/>
</dbReference>
<dbReference type="AlphaFoldDB" id="A0A7Y6BZW7"/>
<dbReference type="Pfam" id="PF14526">
    <property type="entry name" value="Cass2"/>
    <property type="match status" value="1"/>
</dbReference>
<dbReference type="SUPFAM" id="SSF46785">
    <property type="entry name" value="Winged helix' DNA-binding domain"/>
    <property type="match status" value="1"/>
</dbReference>
<dbReference type="Gene3D" id="1.10.10.10">
    <property type="entry name" value="Winged helix-like DNA-binding domain superfamily/Winged helix DNA-binding domain"/>
    <property type="match status" value="1"/>
</dbReference>